<sequence>MADPAPTPSRLPRCFLPLVLLLLAGRLPAQSSPSQASPTPTEIAKDLERVRNTASDLAERQLRESELLDRDLKTRWAEDSRRNLPDLVFLPPLPPALFQSAPDPAALEYPALLADYAGESFFMAYGSLRFRQLLQPRHEEHVARYVAERERLTFDLRAQLAASRSLPPAERRAALAAFAPSQSPALHALETTAESIRAELAPLGGGDALLRRSEEINPAQNPGLLEYLKAVHAAQFQEGLSLEQRHLLQAVASSLQLGLDPNQPGETGYFLPALARISRPDPADATSTEQRQRFDDLRRSLETELRQAVLGPSATVKNARQASALAARQAARFDELHQLAEEIRLGLADRPDPAEPAPSRFPPDLVRQVGEAVAGKSAFQTECTRRVQALNRSLAPRRVKLVMRGPQPILEFVPPTAAGDEPDALRSANEELLGLHRTLTEAMQAARDAVVRYSENHAGENLPAVGKLSAQLARLHAQQETWRRFSDYRAAVLEPGLSPAQRRLLFNAALRDLEKARLQAAD</sequence>
<organism evidence="2 3">
    <name type="scientific">Oleiharenicola lentus</name>
    <dbReference type="NCBI Taxonomy" id="2508720"/>
    <lineage>
        <taxon>Bacteria</taxon>
        <taxon>Pseudomonadati</taxon>
        <taxon>Verrucomicrobiota</taxon>
        <taxon>Opitutia</taxon>
        <taxon>Opitutales</taxon>
        <taxon>Opitutaceae</taxon>
        <taxon>Oleiharenicola</taxon>
    </lineage>
</organism>
<accession>A0A4Q1C7E3</accession>
<evidence type="ECO:0000313" key="3">
    <source>
        <dbReference type="Proteomes" id="UP000290218"/>
    </source>
</evidence>
<gene>
    <name evidence="2" type="ORF">ESB00_02810</name>
</gene>
<keyword evidence="3" id="KW-1185">Reference proteome</keyword>
<dbReference type="OrthoDB" id="571777at2"/>
<dbReference type="AlphaFoldDB" id="A0A4Q1C7E3"/>
<evidence type="ECO:0000256" key="1">
    <source>
        <dbReference type="SAM" id="SignalP"/>
    </source>
</evidence>
<comment type="caution">
    <text evidence="2">The sequence shown here is derived from an EMBL/GenBank/DDBJ whole genome shotgun (WGS) entry which is preliminary data.</text>
</comment>
<reference evidence="2 3" key="1">
    <citation type="submission" date="2019-01" db="EMBL/GenBank/DDBJ databases">
        <title>Lacunisphaera sp. strain TWA-58.</title>
        <authorList>
            <person name="Chen W.-M."/>
        </authorList>
    </citation>
    <scope>NUCLEOTIDE SEQUENCE [LARGE SCALE GENOMIC DNA]</scope>
    <source>
        <strain evidence="2 3">TWA-58</strain>
    </source>
</reference>
<evidence type="ECO:0008006" key="4">
    <source>
        <dbReference type="Google" id="ProtNLM"/>
    </source>
</evidence>
<proteinExistence type="predicted"/>
<keyword evidence="1" id="KW-0732">Signal</keyword>
<dbReference type="Proteomes" id="UP000290218">
    <property type="component" value="Unassembled WGS sequence"/>
</dbReference>
<dbReference type="RefSeq" id="WP_129046209.1">
    <property type="nucleotide sequence ID" value="NZ_SDHX01000001.1"/>
</dbReference>
<feature type="chain" id="PRO_5020578632" description="TolC family protein" evidence="1">
    <location>
        <begin position="32"/>
        <end position="522"/>
    </location>
</feature>
<evidence type="ECO:0000313" key="2">
    <source>
        <dbReference type="EMBL" id="RXK54845.1"/>
    </source>
</evidence>
<feature type="signal peptide" evidence="1">
    <location>
        <begin position="1"/>
        <end position="31"/>
    </location>
</feature>
<protein>
    <recommendedName>
        <fullName evidence="4">TolC family protein</fullName>
    </recommendedName>
</protein>
<name>A0A4Q1C7E3_9BACT</name>
<dbReference type="EMBL" id="SDHX01000001">
    <property type="protein sequence ID" value="RXK54845.1"/>
    <property type="molecule type" value="Genomic_DNA"/>
</dbReference>